<evidence type="ECO:0000313" key="1">
    <source>
        <dbReference type="EMBL" id="PUE55764.1"/>
    </source>
</evidence>
<dbReference type="InterPro" id="IPR021880">
    <property type="entry name" value="DUF3489"/>
</dbReference>
<dbReference type="RefSeq" id="WP_108311754.1">
    <property type="nucleotide sequence ID" value="NZ_NESN01000001.1"/>
</dbReference>
<dbReference type="OrthoDB" id="6057673at2"/>
<reference evidence="1 2" key="1">
    <citation type="submission" date="2017-04" db="EMBL/GenBank/DDBJ databases">
        <title>Unexpected and diverse lifestyles within the genus Limnohabitans.</title>
        <authorList>
            <person name="Kasalicky V."/>
            <person name="Mehrshad M."/>
            <person name="Andrei S.-A."/>
            <person name="Salcher M."/>
            <person name="Kratochvilova H."/>
            <person name="Simek K."/>
            <person name="Ghai R."/>
        </authorList>
    </citation>
    <scope>NUCLEOTIDE SEQUENCE [LARGE SCALE GENOMIC DNA]</scope>
    <source>
        <strain evidence="1 2">II-B4</strain>
    </source>
</reference>
<accession>A0A315EIT3</accession>
<dbReference type="Pfam" id="PF11994">
    <property type="entry name" value="DUF3489"/>
    <property type="match status" value="1"/>
</dbReference>
<proteinExistence type="predicted"/>
<dbReference type="AlphaFoldDB" id="A0A315EIT3"/>
<sequence>MQLTDTQRALLEAAAKHPQKKLVDFPDNLKGGARMKVITTMINTQLIEPCADEPNVYMATQTGMQAIGIATQPATPIKPQATRTTREGTKQTVLIDLLKRPEGATLPQMTEATGWQVHTVRGAMAGALKKKLGLAITSEKQPGTDRIYRITTTSV</sequence>
<protein>
    <recommendedName>
        <fullName evidence="3">DUF3489 domain-containing protein</fullName>
    </recommendedName>
</protein>
<gene>
    <name evidence="1" type="ORF">B9Z37_04290</name>
</gene>
<dbReference type="Proteomes" id="UP000250790">
    <property type="component" value="Unassembled WGS sequence"/>
</dbReference>
<dbReference type="EMBL" id="NESN01000001">
    <property type="protein sequence ID" value="PUE55764.1"/>
    <property type="molecule type" value="Genomic_DNA"/>
</dbReference>
<comment type="caution">
    <text evidence="1">The sequence shown here is derived from an EMBL/GenBank/DDBJ whole genome shotgun (WGS) entry which is preliminary data.</text>
</comment>
<name>A0A315EIT3_9BURK</name>
<organism evidence="1 2">
    <name type="scientific">Limnohabitans parvus II-B4</name>
    <dbReference type="NCBI Taxonomy" id="1293052"/>
    <lineage>
        <taxon>Bacteria</taxon>
        <taxon>Pseudomonadati</taxon>
        <taxon>Pseudomonadota</taxon>
        <taxon>Betaproteobacteria</taxon>
        <taxon>Burkholderiales</taxon>
        <taxon>Comamonadaceae</taxon>
        <taxon>Limnohabitans</taxon>
    </lineage>
</organism>
<evidence type="ECO:0008006" key="3">
    <source>
        <dbReference type="Google" id="ProtNLM"/>
    </source>
</evidence>
<evidence type="ECO:0000313" key="2">
    <source>
        <dbReference type="Proteomes" id="UP000250790"/>
    </source>
</evidence>
<keyword evidence="2" id="KW-1185">Reference proteome</keyword>